<reference evidence="2 3" key="1">
    <citation type="submission" date="2020-08" db="EMBL/GenBank/DDBJ databases">
        <title>Genomic Encyclopedia of Type Strains, Phase IV (KMG-IV): sequencing the most valuable type-strain genomes for metagenomic binning, comparative biology and taxonomic classification.</title>
        <authorList>
            <person name="Goeker M."/>
        </authorList>
    </citation>
    <scope>NUCLEOTIDE SEQUENCE [LARGE SCALE GENOMIC DNA]</scope>
    <source>
        <strain evidence="2 3">DSM 101791</strain>
    </source>
</reference>
<evidence type="ECO:0000313" key="3">
    <source>
        <dbReference type="Proteomes" id="UP000525389"/>
    </source>
</evidence>
<comment type="caution">
    <text evidence="2">The sequence shown here is derived from an EMBL/GenBank/DDBJ whole genome shotgun (WGS) entry which is preliminary data.</text>
</comment>
<name>A0A7W8LRY1_9DEIO</name>
<evidence type="ECO:0000313" key="2">
    <source>
        <dbReference type="EMBL" id="MBB5236077.1"/>
    </source>
</evidence>
<feature type="chain" id="PRO_5030761298" evidence="1">
    <location>
        <begin position="25"/>
        <end position="332"/>
    </location>
</feature>
<dbReference type="AlphaFoldDB" id="A0A7W8LRY1"/>
<evidence type="ECO:0000256" key="1">
    <source>
        <dbReference type="SAM" id="SignalP"/>
    </source>
</evidence>
<keyword evidence="3" id="KW-1185">Reference proteome</keyword>
<feature type="signal peptide" evidence="1">
    <location>
        <begin position="1"/>
        <end position="24"/>
    </location>
</feature>
<dbReference type="RefSeq" id="WP_184031728.1">
    <property type="nucleotide sequence ID" value="NZ_JACHFN010000020.1"/>
</dbReference>
<dbReference type="Proteomes" id="UP000525389">
    <property type="component" value="Unassembled WGS sequence"/>
</dbReference>
<dbReference type="EMBL" id="JACHFN010000020">
    <property type="protein sequence ID" value="MBB5236077.1"/>
    <property type="molecule type" value="Genomic_DNA"/>
</dbReference>
<proteinExistence type="predicted"/>
<protein>
    <submittedName>
        <fullName evidence="2">Uncharacterized protein</fullName>
    </submittedName>
</protein>
<keyword evidence="1" id="KW-0732">Signal</keyword>
<organism evidence="2 3">
    <name type="scientific">Deinococcus budaensis</name>
    <dbReference type="NCBI Taxonomy" id="1665626"/>
    <lineage>
        <taxon>Bacteria</taxon>
        <taxon>Thermotogati</taxon>
        <taxon>Deinococcota</taxon>
        <taxon>Deinococci</taxon>
        <taxon>Deinococcales</taxon>
        <taxon>Deinococcaceae</taxon>
        <taxon>Deinococcus</taxon>
    </lineage>
</organism>
<accession>A0A7W8LRY1</accession>
<gene>
    <name evidence="2" type="ORF">HNQ09_003545</name>
</gene>
<sequence>MRPLLLSALLLAAPALVPAAGAQAAWTLAQTQAAPARAAVLTLSAPVGASVELNTQTTTRLEVEDVQVSGGNAQEAARTRADLTRLFGAQGPQRVSGKAFYRVQSRGADGRAVLLNTVVVALPGQGDVNIRILQTLRPDGALTDLRIESDNPALQQVFGSLKPEILRQQLGQGGGLEGFYGRPLVPGQARTATATVDMQALLAGLFGGLGAALGEGPAAFANVQASPLTGRTTTTYRGLNAARQHVFDTTTTFGDWAISVRGQGEAAALSFRAELLSQGSRMTTTNLFRADGLPVGGSAAQIMRMRVTMTEPGGQQVQLTYRMTTEATLRAR</sequence>